<gene>
    <name evidence="3" type="ORF">ONZ51_g10577</name>
</gene>
<comment type="caution">
    <text evidence="3">The sequence shown here is derived from an EMBL/GenBank/DDBJ whole genome shotgun (WGS) entry which is preliminary data.</text>
</comment>
<feature type="transmembrane region" description="Helical" evidence="1">
    <location>
        <begin position="20"/>
        <end position="41"/>
    </location>
</feature>
<sequence>MRAVALDLFHLDAQYFEDLFVVRSLSIAGYIILLYECVASFPDEVKYIWPTPWSTVKAIYLAIRYGNLVLIGLTNAQLAGVWWLPSRTFCFRVTLGLSFLQFASYASVHGVPPSSSPINRRQAYESLVLVLLRAWATWGRKRCMLRLLVALFSMYAIASITFLAYGIIEAGYDAYPLSPITRTCIGILPPLAWLLWIPSLLLECAIFALTMVSIRQYKVHRRFSEQPPLVQIICRDAVGYFLITLFSNIFNILVWAQDANRPLNMLSNSFTLCLMNVAAQRLVLDLRKDTDFDGLSTTRVGREVERAIEALPRSRSPSPIVFVEVDSAAYLQARANTALGRSSYLNESHAPVPMTWSWGEVALELVAMEDTVTSEDRTVEV</sequence>
<dbReference type="Pfam" id="PF20151">
    <property type="entry name" value="DUF6533"/>
    <property type="match status" value="1"/>
</dbReference>
<reference evidence="3" key="1">
    <citation type="submission" date="2022-11" db="EMBL/GenBank/DDBJ databases">
        <title>Genome Sequence of Cubamyces cubensis.</title>
        <authorList>
            <person name="Buettner E."/>
        </authorList>
    </citation>
    <scope>NUCLEOTIDE SEQUENCE</scope>
    <source>
        <strain evidence="3">MPL-01</strain>
    </source>
</reference>
<dbReference type="AlphaFoldDB" id="A0AAD7TLU1"/>
<feature type="transmembrane region" description="Helical" evidence="1">
    <location>
        <begin position="147"/>
        <end position="168"/>
    </location>
</feature>
<feature type="transmembrane region" description="Helical" evidence="1">
    <location>
        <begin position="237"/>
        <end position="256"/>
    </location>
</feature>
<accession>A0AAD7TLU1</accession>
<keyword evidence="1" id="KW-0812">Transmembrane</keyword>
<dbReference type="Proteomes" id="UP001215151">
    <property type="component" value="Unassembled WGS sequence"/>
</dbReference>
<name>A0AAD7TLU1_9APHY</name>
<keyword evidence="1" id="KW-0472">Membrane</keyword>
<keyword evidence="4" id="KW-1185">Reference proteome</keyword>
<evidence type="ECO:0000313" key="4">
    <source>
        <dbReference type="Proteomes" id="UP001215151"/>
    </source>
</evidence>
<evidence type="ECO:0000313" key="3">
    <source>
        <dbReference type="EMBL" id="KAJ8462935.1"/>
    </source>
</evidence>
<keyword evidence="1" id="KW-1133">Transmembrane helix</keyword>
<organism evidence="3 4">
    <name type="scientific">Trametes cubensis</name>
    <dbReference type="NCBI Taxonomy" id="1111947"/>
    <lineage>
        <taxon>Eukaryota</taxon>
        <taxon>Fungi</taxon>
        <taxon>Dikarya</taxon>
        <taxon>Basidiomycota</taxon>
        <taxon>Agaricomycotina</taxon>
        <taxon>Agaricomycetes</taxon>
        <taxon>Polyporales</taxon>
        <taxon>Polyporaceae</taxon>
        <taxon>Trametes</taxon>
    </lineage>
</organism>
<feature type="domain" description="DUF6533" evidence="2">
    <location>
        <begin position="25"/>
        <end position="66"/>
    </location>
</feature>
<feature type="transmembrane region" description="Helical" evidence="1">
    <location>
        <begin position="62"/>
        <end position="85"/>
    </location>
</feature>
<proteinExistence type="predicted"/>
<evidence type="ECO:0000259" key="2">
    <source>
        <dbReference type="Pfam" id="PF20151"/>
    </source>
</evidence>
<dbReference type="EMBL" id="JAPEVG010000428">
    <property type="protein sequence ID" value="KAJ8462935.1"/>
    <property type="molecule type" value="Genomic_DNA"/>
</dbReference>
<protein>
    <recommendedName>
        <fullName evidence="2">DUF6533 domain-containing protein</fullName>
    </recommendedName>
</protein>
<dbReference type="InterPro" id="IPR045340">
    <property type="entry name" value="DUF6533"/>
</dbReference>
<evidence type="ECO:0000256" key="1">
    <source>
        <dbReference type="SAM" id="Phobius"/>
    </source>
</evidence>
<feature type="transmembrane region" description="Helical" evidence="1">
    <location>
        <begin position="193"/>
        <end position="217"/>
    </location>
</feature>